<accession>J9QM49</accession>
<name>J9QM49_9CAUD</name>
<evidence type="ECO:0000313" key="2">
    <source>
        <dbReference type="Proteomes" id="UP000006280"/>
    </source>
</evidence>
<dbReference type="KEGG" id="vg:13826875"/>
<dbReference type="EMBL" id="JX195166">
    <property type="protein sequence ID" value="AFQ22163.1"/>
    <property type="molecule type" value="Genomic_DNA"/>
</dbReference>
<reference evidence="1 2" key="1">
    <citation type="journal article" date="2012" name="J. Virol.">
        <title>Complete Genome Sequence of Pectobacterium carotovorum subsp. carotovorum Bacteriophage My1.</title>
        <authorList>
            <person name="Lee D.H."/>
            <person name="Lee J.H."/>
            <person name="Shin H."/>
            <person name="Ji S."/>
            <person name="Roh E."/>
            <person name="Jung K."/>
            <person name="Ryu S."/>
            <person name="Choi J."/>
            <person name="Heu S."/>
        </authorList>
    </citation>
    <scope>NUCLEOTIDE SEQUENCE [LARGE SCALE GENOMIC DNA]</scope>
</reference>
<sequence>MGLTINFPDDMPDNNSIQFAQIKDESILYRNGKYLFQLVDEGAIVINTATQEVHEVVRFLADWLIEQELGDYFMPTSLRLEINIKSL</sequence>
<keyword evidence="2" id="KW-1185">Reference proteome</keyword>
<organism evidence="1 2">
    <name type="scientific">Pectobacterium phage My1</name>
    <dbReference type="NCBI Taxonomy" id="1204539"/>
    <lineage>
        <taxon>Viruses</taxon>
        <taxon>Duplodnaviria</taxon>
        <taxon>Heunggongvirae</taxon>
        <taxon>Uroviricota</taxon>
        <taxon>Caudoviricetes</taxon>
        <taxon>Demerecviridae</taxon>
        <taxon>Mccorquodalevirinae</taxon>
        <taxon>Myunavirus</taxon>
        <taxon>Myunavirus My1</taxon>
    </lineage>
</organism>
<gene>
    <name evidence="1" type="ORF">My1_004</name>
</gene>
<proteinExistence type="predicted"/>
<dbReference type="GeneID" id="13826875"/>
<dbReference type="RefSeq" id="YP_006906256.1">
    <property type="nucleotide sequence ID" value="NC_018837.1"/>
</dbReference>
<protein>
    <submittedName>
        <fullName evidence="1">Uncharacterized protein</fullName>
    </submittedName>
</protein>
<dbReference type="Proteomes" id="UP000006280">
    <property type="component" value="Segment"/>
</dbReference>
<evidence type="ECO:0000313" key="1">
    <source>
        <dbReference type="EMBL" id="AFQ22163.1"/>
    </source>
</evidence>